<dbReference type="InterPro" id="IPR023753">
    <property type="entry name" value="FAD/NAD-binding_dom"/>
</dbReference>
<dbReference type="PRINTS" id="PR00368">
    <property type="entry name" value="FADPNR"/>
</dbReference>
<feature type="domain" description="FAD/NAD(P)-binding" evidence="5">
    <location>
        <begin position="39"/>
        <end position="167"/>
    </location>
</feature>
<dbReference type="Pfam" id="PF07992">
    <property type="entry name" value="Pyr_redox_2"/>
    <property type="match status" value="1"/>
</dbReference>
<evidence type="ECO:0000259" key="5">
    <source>
        <dbReference type="Pfam" id="PF07992"/>
    </source>
</evidence>
<dbReference type="SUPFAM" id="SSF51905">
    <property type="entry name" value="FAD/NAD(P)-binding domain"/>
    <property type="match status" value="1"/>
</dbReference>
<gene>
    <name evidence="6" type="ORF">K431DRAFT_337986</name>
</gene>
<dbReference type="OrthoDB" id="10260355at2759"/>
<keyword evidence="7" id="KW-1185">Reference proteome</keyword>
<dbReference type="GO" id="GO:0097237">
    <property type="term" value="P:cellular response to toxic substance"/>
    <property type="evidence" value="ECO:0007669"/>
    <property type="project" value="UniProtKB-ARBA"/>
</dbReference>
<dbReference type="GO" id="GO:0016491">
    <property type="term" value="F:oxidoreductase activity"/>
    <property type="evidence" value="ECO:0007669"/>
    <property type="project" value="UniProtKB-KW"/>
</dbReference>
<evidence type="ECO:0000256" key="1">
    <source>
        <dbReference type="ARBA" id="ARBA00009333"/>
    </source>
</evidence>
<dbReference type="PANTHER" id="PTHR48105">
    <property type="entry name" value="THIOREDOXIN REDUCTASE 1-RELATED-RELATED"/>
    <property type="match status" value="1"/>
</dbReference>
<proteinExistence type="inferred from homology"/>
<accession>A0A9P4QA44</accession>
<dbReference type="PRINTS" id="PR00469">
    <property type="entry name" value="PNDRDTASEII"/>
</dbReference>
<dbReference type="InterPro" id="IPR036188">
    <property type="entry name" value="FAD/NAD-bd_sf"/>
</dbReference>
<evidence type="ECO:0000256" key="4">
    <source>
        <dbReference type="SAM" id="MobiDB-lite"/>
    </source>
</evidence>
<evidence type="ECO:0000313" key="7">
    <source>
        <dbReference type="Proteomes" id="UP000799441"/>
    </source>
</evidence>
<dbReference type="InterPro" id="IPR050097">
    <property type="entry name" value="Ferredoxin-NADP_redctase_2"/>
</dbReference>
<comment type="similarity">
    <text evidence="1">Belongs to the class-II pyridine nucleotide-disulfide oxidoreductase family.</text>
</comment>
<protein>
    <submittedName>
        <fullName evidence="6">FAD/NAD(P)-binding domain-containing protein</fullName>
    </submittedName>
</protein>
<feature type="region of interest" description="Disordered" evidence="4">
    <location>
        <begin position="1"/>
        <end position="21"/>
    </location>
</feature>
<dbReference type="EMBL" id="MU003781">
    <property type="protein sequence ID" value="KAF2722604.1"/>
    <property type="molecule type" value="Genomic_DNA"/>
</dbReference>
<dbReference type="Proteomes" id="UP000799441">
    <property type="component" value="Unassembled WGS sequence"/>
</dbReference>
<dbReference type="AlphaFoldDB" id="A0A9P4QA44"/>
<keyword evidence="3" id="KW-0560">Oxidoreductase</keyword>
<evidence type="ECO:0000256" key="2">
    <source>
        <dbReference type="ARBA" id="ARBA00022630"/>
    </source>
</evidence>
<reference evidence="6" key="1">
    <citation type="journal article" date="2020" name="Stud. Mycol.">
        <title>101 Dothideomycetes genomes: a test case for predicting lifestyles and emergence of pathogens.</title>
        <authorList>
            <person name="Haridas S."/>
            <person name="Albert R."/>
            <person name="Binder M."/>
            <person name="Bloem J."/>
            <person name="Labutti K."/>
            <person name="Salamov A."/>
            <person name="Andreopoulos B."/>
            <person name="Baker S."/>
            <person name="Barry K."/>
            <person name="Bills G."/>
            <person name="Bluhm B."/>
            <person name="Cannon C."/>
            <person name="Castanera R."/>
            <person name="Culley D."/>
            <person name="Daum C."/>
            <person name="Ezra D."/>
            <person name="Gonzalez J."/>
            <person name="Henrissat B."/>
            <person name="Kuo A."/>
            <person name="Liang C."/>
            <person name="Lipzen A."/>
            <person name="Lutzoni F."/>
            <person name="Magnuson J."/>
            <person name="Mondo S."/>
            <person name="Nolan M."/>
            <person name="Ohm R."/>
            <person name="Pangilinan J."/>
            <person name="Park H.-J."/>
            <person name="Ramirez L."/>
            <person name="Alfaro M."/>
            <person name="Sun H."/>
            <person name="Tritt A."/>
            <person name="Yoshinaga Y."/>
            <person name="Zwiers L.-H."/>
            <person name="Turgeon B."/>
            <person name="Goodwin S."/>
            <person name="Spatafora J."/>
            <person name="Crous P."/>
            <person name="Grigoriev I."/>
        </authorList>
    </citation>
    <scope>NUCLEOTIDE SEQUENCE</scope>
    <source>
        <strain evidence="6">CBS 116435</strain>
    </source>
</reference>
<evidence type="ECO:0000313" key="6">
    <source>
        <dbReference type="EMBL" id="KAF2722604.1"/>
    </source>
</evidence>
<organism evidence="6 7">
    <name type="scientific">Polychaeton citri CBS 116435</name>
    <dbReference type="NCBI Taxonomy" id="1314669"/>
    <lineage>
        <taxon>Eukaryota</taxon>
        <taxon>Fungi</taxon>
        <taxon>Dikarya</taxon>
        <taxon>Ascomycota</taxon>
        <taxon>Pezizomycotina</taxon>
        <taxon>Dothideomycetes</taxon>
        <taxon>Dothideomycetidae</taxon>
        <taxon>Capnodiales</taxon>
        <taxon>Capnodiaceae</taxon>
        <taxon>Polychaeton</taxon>
    </lineage>
</organism>
<comment type="caution">
    <text evidence="6">The sequence shown here is derived from an EMBL/GenBank/DDBJ whole genome shotgun (WGS) entry which is preliminary data.</text>
</comment>
<sequence>MSKRSFTEFSRPPPGWAGSSTADQLASKPKLRFDNTFLFDVLIVGGGPAGLSAALALCRVKRTAAVFDDERYRTYSASLSHNFLTRDRVSPADIRAYGRADIDRYGTTNFVGRSLVHARKDEMANVFEVEDAEGDRWRGCKLIIAAGSTAVFPPHIEGYAENWGSNIYQCLFSNGLERSDRAAGVLTCPKATSLYGVSALFQLGCPSVTIFTNGPLTNTDGKAREALKVARQLGAIVDERRIQRFAHAGDTGIEIVFVDGQSVRVGFLSHQPPTVANAAGITIDLAIQLIPDGTGGTMIERSEPFGETNVPGVFSAGDASTPLKQITTAMHHGVLAGVGAHQQMIDESNEALAASLRGINASVLAQSLQTRPPS</sequence>
<dbReference type="Gene3D" id="3.50.50.60">
    <property type="entry name" value="FAD/NAD(P)-binding domain"/>
    <property type="match status" value="2"/>
</dbReference>
<name>A0A9P4QA44_9PEZI</name>
<keyword evidence="2" id="KW-0285">Flavoprotein</keyword>
<evidence type="ECO:0000256" key="3">
    <source>
        <dbReference type="ARBA" id="ARBA00023002"/>
    </source>
</evidence>